<dbReference type="Gene3D" id="3.40.190.290">
    <property type="match status" value="1"/>
</dbReference>
<evidence type="ECO:0000256" key="2">
    <source>
        <dbReference type="ARBA" id="ARBA00023015"/>
    </source>
</evidence>
<dbReference type="OrthoDB" id="1624015at2"/>
<dbReference type="PRINTS" id="PR00039">
    <property type="entry name" value="HTHLYSR"/>
</dbReference>
<evidence type="ECO:0000313" key="7">
    <source>
        <dbReference type="Proteomes" id="UP000283442"/>
    </source>
</evidence>
<dbReference type="SUPFAM" id="SSF46785">
    <property type="entry name" value="Winged helix' DNA-binding domain"/>
    <property type="match status" value="1"/>
</dbReference>
<gene>
    <name evidence="6" type="ORF">DW674_08685</name>
</gene>
<evidence type="ECO:0000256" key="1">
    <source>
        <dbReference type="ARBA" id="ARBA00009437"/>
    </source>
</evidence>
<proteinExistence type="inferred from homology"/>
<dbReference type="PANTHER" id="PTHR30419">
    <property type="entry name" value="HTH-TYPE TRANSCRIPTIONAL REGULATOR YBHD"/>
    <property type="match status" value="1"/>
</dbReference>
<evidence type="ECO:0000313" key="6">
    <source>
        <dbReference type="EMBL" id="RHF51154.1"/>
    </source>
</evidence>
<comment type="caution">
    <text evidence="6">The sequence shown here is derived from an EMBL/GenBank/DDBJ whole genome shotgun (WGS) entry which is preliminary data.</text>
</comment>
<dbReference type="RefSeq" id="WP_118176389.1">
    <property type="nucleotide sequence ID" value="NZ_CAMKFF010000018.1"/>
</dbReference>
<dbReference type="PANTHER" id="PTHR30419:SF8">
    <property type="entry name" value="NITROGEN ASSIMILATION TRANSCRIPTIONAL ACTIVATOR-RELATED"/>
    <property type="match status" value="1"/>
</dbReference>
<dbReference type="FunFam" id="1.10.10.10:FF:000001">
    <property type="entry name" value="LysR family transcriptional regulator"/>
    <property type="match status" value="1"/>
</dbReference>
<keyword evidence="4" id="KW-0804">Transcription</keyword>
<dbReference type="Pfam" id="PF00126">
    <property type="entry name" value="HTH_1"/>
    <property type="match status" value="1"/>
</dbReference>
<evidence type="ECO:0000256" key="3">
    <source>
        <dbReference type="ARBA" id="ARBA00023125"/>
    </source>
</evidence>
<reference evidence="6 7" key="1">
    <citation type="submission" date="2018-08" db="EMBL/GenBank/DDBJ databases">
        <title>A genome reference for cultivated species of the human gut microbiota.</title>
        <authorList>
            <person name="Zou Y."/>
            <person name="Xue W."/>
            <person name="Luo G."/>
        </authorList>
    </citation>
    <scope>NUCLEOTIDE SEQUENCE [LARGE SCALE GENOMIC DNA]</scope>
    <source>
        <strain evidence="6 7">AM25-21AC</strain>
    </source>
</reference>
<keyword evidence="3" id="KW-0238">DNA-binding</keyword>
<protein>
    <submittedName>
        <fullName evidence="6">LysR family transcriptional regulator</fullName>
    </submittedName>
</protein>
<accession>A0A414NVX6</accession>
<dbReference type="InterPro" id="IPR050950">
    <property type="entry name" value="HTH-type_LysR_regulators"/>
</dbReference>
<dbReference type="InterPro" id="IPR036390">
    <property type="entry name" value="WH_DNA-bd_sf"/>
</dbReference>
<dbReference type="InterPro" id="IPR036388">
    <property type="entry name" value="WH-like_DNA-bd_sf"/>
</dbReference>
<dbReference type="Gene3D" id="1.10.10.10">
    <property type="entry name" value="Winged helix-like DNA-binding domain superfamily/Winged helix DNA-binding domain"/>
    <property type="match status" value="1"/>
</dbReference>
<dbReference type="GO" id="GO:0005829">
    <property type="term" value="C:cytosol"/>
    <property type="evidence" value="ECO:0007669"/>
    <property type="project" value="TreeGrafter"/>
</dbReference>
<dbReference type="GO" id="GO:0003700">
    <property type="term" value="F:DNA-binding transcription factor activity"/>
    <property type="evidence" value="ECO:0007669"/>
    <property type="project" value="InterPro"/>
</dbReference>
<dbReference type="InterPro" id="IPR005119">
    <property type="entry name" value="LysR_subst-bd"/>
</dbReference>
<dbReference type="AlphaFoldDB" id="A0A414NVX6"/>
<evidence type="ECO:0000256" key="4">
    <source>
        <dbReference type="ARBA" id="ARBA00023163"/>
    </source>
</evidence>
<dbReference type="Proteomes" id="UP000283442">
    <property type="component" value="Unassembled WGS sequence"/>
</dbReference>
<dbReference type="GO" id="GO:0003677">
    <property type="term" value="F:DNA binding"/>
    <property type="evidence" value="ECO:0007669"/>
    <property type="project" value="UniProtKB-KW"/>
</dbReference>
<dbReference type="SUPFAM" id="SSF53850">
    <property type="entry name" value="Periplasmic binding protein-like II"/>
    <property type="match status" value="1"/>
</dbReference>
<dbReference type="Pfam" id="PF03466">
    <property type="entry name" value="LysR_substrate"/>
    <property type="match status" value="1"/>
</dbReference>
<name>A0A414NVX6_9FIRM</name>
<dbReference type="PROSITE" id="PS50931">
    <property type="entry name" value="HTH_LYSR"/>
    <property type="match status" value="1"/>
</dbReference>
<dbReference type="EMBL" id="QRHE01000008">
    <property type="protein sequence ID" value="RHF51154.1"/>
    <property type="molecule type" value="Genomic_DNA"/>
</dbReference>
<organism evidence="6 7">
    <name type="scientific">Mitsuokella multacida</name>
    <dbReference type="NCBI Taxonomy" id="52226"/>
    <lineage>
        <taxon>Bacteria</taxon>
        <taxon>Bacillati</taxon>
        <taxon>Bacillota</taxon>
        <taxon>Negativicutes</taxon>
        <taxon>Selenomonadales</taxon>
        <taxon>Selenomonadaceae</taxon>
        <taxon>Mitsuokella</taxon>
    </lineage>
</organism>
<feature type="domain" description="HTH lysR-type" evidence="5">
    <location>
        <begin position="1"/>
        <end position="58"/>
    </location>
</feature>
<keyword evidence="2" id="KW-0805">Transcription regulation</keyword>
<dbReference type="CDD" id="cd05466">
    <property type="entry name" value="PBP2_LTTR_substrate"/>
    <property type="match status" value="1"/>
</dbReference>
<evidence type="ECO:0000259" key="5">
    <source>
        <dbReference type="PROSITE" id="PS50931"/>
    </source>
</evidence>
<dbReference type="InterPro" id="IPR000847">
    <property type="entry name" value="LysR_HTH_N"/>
</dbReference>
<sequence>MTILQMRYFLTVCRLQNITHAAAELHLAQSTLSQAMQTIEEETGLNLFLRSGRTIRISQDGQKLAQKVTALLREIDVFEENVREMGNRHGKVSLAVPQQQASLLIPRLLSIFQKEHPEIQLDIVESYGLEAARLVREEKTDLAVVNYDGSTLPDLHYHGITSRPVKFIAWPGHPLARKGCITLEEASQFPLVLLSEEFYVTRMLLRTFAAAHIEPNIAYFSPHLSTLYSLLRTHTAPSILFEPAVASLDGLVTIPFDMPLSLTSCIITKKNRQISKDQRLLIKFIRQQLLDDWTTPSS</sequence>
<comment type="similarity">
    <text evidence="1">Belongs to the LysR transcriptional regulatory family.</text>
</comment>